<name>A0A5B7K8C5_PORTR</name>
<keyword evidence="1" id="KW-0472">Membrane</keyword>
<evidence type="ECO:0000313" key="2">
    <source>
        <dbReference type="EMBL" id="MPD01468.1"/>
    </source>
</evidence>
<proteinExistence type="predicted"/>
<evidence type="ECO:0000313" key="3">
    <source>
        <dbReference type="Proteomes" id="UP000324222"/>
    </source>
</evidence>
<keyword evidence="1" id="KW-0812">Transmembrane</keyword>
<feature type="transmembrane region" description="Helical" evidence="1">
    <location>
        <begin position="21"/>
        <end position="42"/>
    </location>
</feature>
<dbReference type="AlphaFoldDB" id="A0A5B7K8C5"/>
<reference evidence="2 3" key="1">
    <citation type="submission" date="2019-05" db="EMBL/GenBank/DDBJ databases">
        <title>Another draft genome of Portunus trituberculatus and its Hox gene families provides insights of decapod evolution.</title>
        <authorList>
            <person name="Jeong J.-H."/>
            <person name="Song I."/>
            <person name="Kim S."/>
            <person name="Choi T."/>
            <person name="Kim D."/>
            <person name="Ryu S."/>
            <person name="Kim W."/>
        </authorList>
    </citation>
    <scope>NUCLEOTIDE SEQUENCE [LARGE SCALE GENOMIC DNA]</scope>
    <source>
        <tissue evidence="2">Muscle</tissue>
    </source>
</reference>
<comment type="caution">
    <text evidence="2">The sequence shown here is derived from an EMBL/GenBank/DDBJ whole genome shotgun (WGS) entry which is preliminary data.</text>
</comment>
<dbReference type="Proteomes" id="UP000324222">
    <property type="component" value="Unassembled WGS sequence"/>
</dbReference>
<feature type="transmembrane region" description="Helical" evidence="1">
    <location>
        <begin position="131"/>
        <end position="148"/>
    </location>
</feature>
<keyword evidence="3" id="KW-1185">Reference proteome</keyword>
<dbReference type="EMBL" id="VSRR010127239">
    <property type="protein sequence ID" value="MPD01468.1"/>
    <property type="molecule type" value="Genomic_DNA"/>
</dbReference>
<evidence type="ECO:0000256" key="1">
    <source>
        <dbReference type="SAM" id="Phobius"/>
    </source>
</evidence>
<sequence length="151" mass="15856">MLGTRSRGTILLRNRGGKRFIASYRVDFSLVCLVIESFVAFWGTFCEAAMDAALLKSVIYVVVLPAGFEDCPAFLPGSRSCVSSLPVHSAEVLVVVVVLGGVGRGGGAVVGAGGEVVGREEGSVICVNREVFIVFLPVLVCVFCVRCAPVS</sequence>
<gene>
    <name evidence="2" type="ORF">E2C01_096998</name>
</gene>
<feature type="transmembrane region" description="Helical" evidence="1">
    <location>
        <begin position="89"/>
        <end position="111"/>
    </location>
</feature>
<accession>A0A5B7K8C5</accession>
<organism evidence="2 3">
    <name type="scientific">Portunus trituberculatus</name>
    <name type="common">Swimming crab</name>
    <name type="synonym">Neptunus trituberculatus</name>
    <dbReference type="NCBI Taxonomy" id="210409"/>
    <lineage>
        <taxon>Eukaryota</taxon>
        <taxon>Metazoa</taxon>
        <taxon>Ecdysozoa</taxon>
        <taxon>Arthropoda</taxon>
        <taxon>Crustacea</taxon>
        <taxon>Multicrustacea</taxon>
        <taxon>Malacostraca</taxon>
        <taxon>Eumalacostraca</taxon>
        <taxon>Eucarida</taxon>
        <taxon>Decapoda</taxon>
        <taxon>Pleocyemata</taxon>
        <taxon>Brachyura</taxon>
        <taxon>Eubrachyura</taxon>
        <taxon>Portunoidea</taxon>
        <taxon>Portunidae</taxon>
        <taxon>Portuninae</taxon>
        <taxon>Portunus</taxon>
    </lineage>
</organism>
<protein>
    <submittedName>
        <fullName evidence="2">Uncharacterized protein</fullName>
    </submittedName>
</protein>
<keyword evidence="1" id="KW-1133">Transmembrane helix</keyword>